<dbReference type="GO" id="GO:0016020">
    <property type="term" value="C:membrane"/>
    <property type="evidence" value="ECO:0007669"/>
    <property type="project" value="UniProtKB-SubCell"/>
</dbReference>
<dbReference type="PANTHER" id="PTHR31465:SF15">
    <property type="entry name" value="LIPID TRANSPORTER ATNI-RELATED"/>
    <property type="match status" value="1"/>
</dbReference>
<keyword evidence="5" id="KW-0175">Coiled coil</keyword>
<keyword evidence="9" id="KW-1185">Reference proteome</keyword>
<feature type="compositionally biased region" description="Polar residues" evidence="6">
    <location>
        <begin position="353"/>
        <end position="368"/>
    </location>
</feature>
<evidence type="ECO:0000256" key="4">
    <source>
        <dbReference type="ARBA" id="ARBA00023136"/>
    </source>
</evidence>
<feature type="coiled-coil region" evidence="5">
    <location>
        <begin position="309"/>
        <end position="343"/>
    </location>
</feature>
<dbReference type="Pfam" id="PF04479">
    <property type="entry name" value="RTA1"/>
    <property type="match status" value="1"/>
</dbReference>
<keyword evidence="2 7" id="KW-0812">Transmembrane</keyword>
<feature type="transmembrane region" description="Helical" evidence="7">
    <location>
        <begin position="238"/>
        <end position="256"/>
    </location>
</feature>
<gene>
    <name evidence="8" type="ORF">BPAE_0145g00140</name>
</gene>
<evidence type="ECO:0000313" key="9">
    <source>
        <dbReference type="Proteomes" id="UP000297910"/>
    </source>
</evidence>
<evidence type="ECO:0000256" key="1">
    <source>
        <dbReference type="ARBA" id="ARBA00004141"/>
    </source>
</evidence>
<feature type="transmembrane region" description="Helical" evidence="7">
    <location>
        <begin position="76"/>
        <end position="93"/>
    </location>
</feature>
<dbReference type="EMBL" id="PQXI01000145">
    <property type="protein sequence ID" value="TGO23065.1"/>
    <property type="molecule type" value="Genomic_DNA"/>
</dbReference>
<organism evidence="8 9">
    <name type="scientific">Botrytis paeoniae</name>
    <dbReference type="NCBI Taxonomy" id="278948"/>
    <lineage>
        <taxon>Eukaryota</taxon>
        <taxon>Fungi</taxon>
        <taxon>Dikarya</taxon>
        <taxon>Ascomycota</taxon>
        <taxon>Pezizomycotina</taxon>
        <taxon>Leotiomycetes</taxon>
        <taxon>Helotiales</taxon>
        <taxon>Sclerotiniaceae</taxon>
        <taxon>Botrytis</taxon>
    </lineage>
</organism>
<evidence type="ECO:0000313" key="8">
    <source>
        <dbReference type="EMBL" id="TGO23065.1"/>
    </source>
</evidence>
<keyword evidence="3 7" id="KW-1133">Transmembrane helix</keyword>
<feature type="transmembrane region" description="Helical" evidence="7">
    <location>
        <begin position="43"/>
        <end position="69"/>
    </location>
</feature>
<comment type="subcellular location">
    <subcellularLocation>
        <location evidence="1">Membrane</location>
        <topology evidence="1">Multi-pass membrane protein</topology>
    </subcellularLocation>
</comment>
<dbReference type="InterPro" id="IPR007568">
    <property type="entry name" value="RTA1"/>
</dbReference>
<evidence type="ECO:0000256" key="3">
    <source>
        <dbReference type="ARBA" id="ARBA00022989"/>
    </source>
</evidence>
<accession>A0A4Z1FF96</accession>
<reference evidence="8 9" key="1">
    <citation type="submission" date="2017-12" db="EMBL/GenBank/DDBJ databases">
        <title>Comparative genomics of Botrytis spp.</title>
        <authorList>
            <person name="Valero-Jimenez C.A."/>
            <person name="Tapia P."/>
            <person name="Veloso J."/>
            <person name="Silva-Moreno E."/>
            <person name="Staats M."/>
            <person name="Valdes J.H."/>
            <person name="Van Kan J.A.L."/>
        </authorList>
    </citation>
    <scope>NUCLEOTIDE SEQUENCE [LARGE SCALE GENOMIC DNA]</scope>
    <source>
        <strain evidence="8 9">Bp0003</strain>
    </source>
</reference>
<feature type="transmembrane region" description="Helical" evidence="7">
    <location>
        <begin position="276"/>
        <end position="296"/>
    </location>
</feature>
<dbReference type="Proteomes" id="UP000297910">
    <property type="component" value="Unassembled WGS sequence"/>
</dbReference>
<evidence type="ECO:0000256" key="2">
    <source>
        <dbReference type="ARBA" id="ARBA00022692"/>
    </source>
</evidence>
<evidence type="ECO:0000256" key="5">
    <source>
        <dbReference type="SAM" id="Coils"/>
    </source>
</evidence>
<comment type="caution">
    <text evidence="8">The sequence shown here is derived from an EMBL/GenBank/DDBJ whole genome shotgun (WGS) entry which is preliminary data.</text>
</comment>
<feature type="transmembrane region" description="Helical" evidence="7">
    <location>
        <begin position="105"/>
        <end position="129"/>
    </location>
</feature>
<evidence type="ECO:0000256" key="6">
    <source>
        <dbReference type="SAM" id="MobiDB-lite"/>
    </source>
</evidence>
<evidence type="ECO:0000256" key="7">
    <source>
        <dbReference type="SAM" id="Phobius"/>
    </source>
</evidence>
<feature type="transmembrane region" description="Helical" evidence="7">
    <location>
        <begin position="150"/>
        <end position="173"/>
    </location>
</feature>
<feature type="transmembrane region" description="Helical" evidence="7">
    <location>
        <begin position="185"/>
        <end position="211"/>
    </location>
</feature>
<feature type="region of interest" description="Disordered" evidence="6">
    <location>
        <begin position="353"/>
        <end position="376"/>
    </location>
</feature>
<name>A0A4Z1FF96_9HELO</name>
<proteinExistence type="predicted"/>
<dbReference type="PANTHER" id="PTHR31465">
    <property type="entry name" value="PROTEIN RTA1-RELATED"/>
    <property type="match status" value="1"/>
</dbReference>
<keyword evidence="4 7" id="KW-0472">Membrane</keyword>
<protein>
    <recommendedName>
        <fullName evidence="10">RTA1 domain protein</fullName>
    </recommendedName>
</protein>
<evidence type="ECO:0008006" key="10">
    <source>
        <dbReference type="Google" id="ProtNLM"/>
    </source>
</evidence>
<dbReference type="AlphaFoldDB" id="A0A4Z1FF96"/>
<sequence>MSPTTTIASSTSTIASATASCINVTPDKNGYVPEWACNANYDFYPSFAAAIVFTLFFFVVTIAHIFQAFYHKKLRLCWVLIMGCMWELMSFAIRSASTKMQQNVALATVSQILVLLAPMWVNAFVYMVLGRMIYFFIPDQKVWGIKGIQIAKIFVWLDVLSFITQLVGGILISPGADPNIPMIGIHIYMGGIGFQEFCILLFTAIAIKFMFIMQQRERSIGVSANQILDQRHRGWRPLLYIMFTSLALITTRIIYRLVEFSAGLDPSKNSIPYHEWYFMVLDASPMLIAIALMNVVHPGRILVGEGSEFPRLSRREKKEMKRLQKLEREAAKNEKKAIKMGKKDAVIYISLDDPTSTPPGHSENTSYPGYNHGYKW</sequence>